<dbReference type="PROSITE" id="PS51257">
    <property type="entry name" value="PROKAR_LIPOPROTEIN"/>
    <property type="match status" value="1"/>
</dbReference>
<feature type="signal peptide" evidence="2">
    <location>
        <begin position="1"/>
        <end position="17"/>
    </location>
</feature>
<name>A0A1M4TYZ4_9RHOB</name>
<dbReference type="AlphaFoldDB" id="A0A1M4TYZ4"/>
<evidence type="ECO:0000313" key="3">
    <source>
        <dbReference type="EMBL" id="SHE49679.1"/>
    </source>
</evidence>
<dbReference type="Proteomes" id="UP000184144">
    <property type="component" value="Unassembled WGS sequence"/>
</dbReference>
<keyword evidence="2" id="KW-0732">Signal</keyword>
<organism evidence="3 4">
    <name type="scientific">Litoreibacter ascidiaceicola</name>
    <dbReference type="NCBI Taxonomy" id="1486859"/>
    <lineage>
        <taxon>Bacteria</taxon>
        <taxon>Pseudomonadati</taxon>
        <taxon>Pseudomonadota</taxon>
        <taxon>Alphaproteobacteria</taxon>
        <taxon>Rhodobacterales</taxon>
        <taxon>Roseobacteraceae</taxon>
        <taxon>Litoreibacter</taxon>
    </lineage>
</organism>
<accession>A0A1M4TYZ4</accession>
<gene>
    <name evidence="3" type="ORF">SAMN05444273_101592</name>
</gene>
<keyword evidence="4" id="KW-1185">Reference proteome</keyword>
<dbReference type="RefSeq" id="WP_073140266.1">
    <property type="nucleotide sequence ID" value="NZ_FQUV01000001.1"/>
</dbReference>
<feature type="region of interest" description="Disordered" evidence="1">
    <location>
        <begin position="34"/>
        <end position="65"/>
    </location>
</feature>
<protein>
    <submittedName>
        <fullName evidence="3">Uncharacterized protein</fullName>
    </submittedName>
</protein>
<reference evidence="4" key="1">
    <citation type="submission" date="2016-11" db="EMBL/GenBank/DDBJ databases">
        <authorList>
            <person name="Varghese N."/>
            <person name="Submissions S."/>
        </authorList>
    </citation>
    <scope>NUCLEOTIDE SEQUENCE [LARGE SCALE GENOMIC DNA]</scope>
    <source>
        <strain evidence="4">DSM 100566</strain>
    </source>
</reference>
<evidence type="ECO:0000256" key="1">
    <source>
        <dbReference type="SAM" id="MobiDB-lite"/>
    </source>
</evidence>
<evidence type="ECO:0000256" key="2">
    <source>
        <dbReference type="SAM" id="SignalP"/>
    </source>
</evidence>
<proteinExistence type="predicted"/>
<sequence length="65" mass="6494">MRRIAAAVLALALTACAMPEEEVVIVEPVMAEPSAVEASPAPNSKLEACVPGEDDGIGGTGCAVD</sequence>
<evidence type="ECO:0000313" key="4">
    <source>
        <dbReference type="Proteomes" id="UP000184144"/>
    </source>
</evidence>
<dbReference type="EMBL" id="FQUV01000001">
    <property type="protein sequence ID" value="SHE49679.1"/>
    <property type="molecule type" value="Genomic_DNA"/>
</dbReference>
<feature type="chain" id="PRO_5012160397" evidence="2">
    <location>
        <begin position="18"/>
        <end position="65"/>
    </location>
</feature>
<dbReference type="STRING" id="1486859.SAMN05444273_101592"/>